<dbReference type="PANTHER" id="PTHR14140">
    <property type="entry name" value="E3 UBIQUITIN-PROTEIN LIGASE UHRF-RELATED"/>
    <property type="match status" value="1"/>
</dbReference>
<dbReference type="PROSITE" id="PS51015">
    <property type="entry name" value="YDG"/>
    <property type="match status" value="1"/>
</dbReference>
<dbReference type="Pfam" id="PF02182">
    <property type="entry name" value="SAD_SRA"/>
    <property type="match status" value="1"/>
</dbReference>
<dbReference type="HOGENOM" id="CLU_573649_0_0_1"/>
<feature type="compositionally biased region" description="Low complexity" evidence="3">
    <location>
        <begin position="130"/>
        <end position="147"/>
    </location>
</feature>
<dbReference type="GO" id="GO:0016567">
    <property type="term" value="P:protein ubiquitination"/>
    <property type="evidence" value="ECO:0007669"/>
    <property type="project" value="TreeGrafter"/>
</dbReference>
<feature type="compositionally biased region" description="Low complexity" evidence="3">
    <location>
        <begin position="103"/>
        <end position="112"/>
    </location>
</feature>
<feature type="domain" description="YDG" evidence="4">
    <location>
        <begin position="303"/>
        <end position="440"/>
    </location>
</feature>
<dbReference type="InterPro" id="IPR045134">
    <property type="entry name" value="UHRF1/2-like"/>
</dbReference>
<organism evidence="5 6">
    <name type="scientific">Coniosporium apollinis (strain CBS 100218)</name>
    <name type="common">Rock-inhabiting black yeast</name>
    <dbReference type="NCBI Taxonomy" id="1168221"/>
    <lineage>
        <taxon>Eukaryota</taxon>
        <taxon>Fungi</taxon>
        <taxon>Dikarya</taxon>
        <taxon>Ascomycota</taxon>
        <taxon>Pezizomycotina</taxon>
        <taxon>Dothideomycetes</taxon>
        <taxon>Dothideomycetes incertae sedis</taxon>
        <taxon>Coniosporium</taxon>
    </lineage>
</organism>
<name>R7Z7B9_CONA1</name>
<dbReference type="RefSeq" id="XP_007785143.1">
    <property type="nucleotide sequence ID" value="XM_007786953.1"/>
</dbReference>
<dbReference type="SMART" id="SM00466">
    <property type="entry name" value="SRA"/>
    <property type="match status" value="1"/>
</dbReference>
<dbReference type="AlphaFoldDB" id="R7Z7B9"/>
<feature type="compositionally biased region" description="Polar residues" evidence="3">
    <location>
        <begin position="91"/>
        <end position="102"/>
    </location>
</feature>
<reference evidence="6" key="1">
    <citation type="submission" date="2012-06" db="EMBL/GenBank/DDBJ databases">
        <title>The genome sequence of Coniosporium apollinis CBS 100218.</title>
        <authorList>
            <consortium name="The Broad Institute Genome Sequencing Platform"/>
            <person name="Cuomo C."/>
            <person name="Gorbushina A."/>
            <person name="Noack S."/>
            <person name="Walker B."/>
            <person name="Young S.K."/>
            <person name="Zeng Q."/>
            <person name="Gargeya S."/>
            <person name="Fitzgerald M."/>
            <person name="Haas B."/>
            <person name="Abouelleil A."/>
            <person name="Alvarado L."/>
            <person name="Arachchi H.M."/>
            <person name="Berlin A.M."/>
            <person name="Chapman S.B."/>
            <person name="Goldberg J."/>
            <person name="Griggs A."/>
            <person name="Gujja S."/>
            <person name="Hansen M."/>
            <person name="Howarth C."/>
            <person name="Imamovic A."/>
            <person name="Larimer J."/>
            <person name="McCowan C."/>
            <person name="Montmayeur A."/>
            <person name="Murphy C."/>
            <person name="Neiman D."/>
            <person name="Pearson M."/>
            <person name="Priest M."/>
            <person name="Roberts A."/>
            <person name="Saif S."/>
            <person name="Shea T."/>
            <person name="Sisk P."/>
            <person name="Sykes S."/>
            <person name="Wortman J."/>
            <person name="Nusbaum C."/>
            <person name="Birren B."/>
        </authorList>
    </citation>
    <scope>NUCLEOTIDE SEQUENCE [LARGE SCALE GENOMIC DNA]</scope>
    <source>
        <strain evidence="6">CBS 100218</strain>
    </source>
</reference>
<dbReference type="GO" id="GO:0061630">
    <property type="term" value="F:ubiquitin protein ligase activity"/>
    <property type="evidence" value="ECO:0007669"/>
    <property type="project" value="TreeGrafter"/>
</dbReference>
<dbReference type="OMA" id="PEWYTSI"/>
<dbReference type="GeneID" id="19906400"/>
<keyword evidence="6" id="KW-1185">Reference proteome</keyword>
<dbReference type="Proteomes" id="UP000016924">
    <property type="component" value="Unassembled WGS sequence"/>
</dbReference>
<dbReference type="eggNOG" id="ENOG502SNPF">
    <property type="taxonomic scope" value="Eukaryota"/>
</dbReference>
<comment type="subcellular location">
    <subcellularLocation>
        <location evidence="2">Nucleus</location>
    </subcellularLocation>
</comment>
<feature type="region of interest" description="Disordered" evidence="3">
    <location>
        <begin position="29"/>
        <end position="147"/>
    </location>
</feature>
<proteinExistence type="predicted"/>
<evidence type="ECO:0000256" key="1">
    <source>
        <dbReference type="ARBA" id="ARBA00023242"/>
    </source>
</evidence>
<evidence type="ECO:0000313" key="5">
    <source>
        <dbReference type="EMBL" id="EON69826.1"/>
    </source>
</evidence>
<evidence type="ECO:0000256" key="2">
    <source>
        <dbReference type="PROSITE-ProRule" id="PRU00358"/>
    </source>
</evidence>
<evidence type="ECO:0000259" key="4">
    <source>
        <dbReference type="PROSITE" id="PS51015"/>
    </source>
</evidence>
<accession>R7Z7B9</accession>
<dbReference type="STRING" id="1168221.R7Z7B9"/>
<dbReference type="InterPro" id="IPR036987">
    <property type="entry name" value="SRA-YDG_sf"/>
</dbReference>
<dbReference type="EMBL" id="JH767634">
    <property type="protein sequence ID" value="EON69826.1"/>
    <property type="molecule type" value="Genomic_DNA"/>
</dbReference>
<dbReference type="GO" id="GO:0044027">
    <property type="term" value="P:negative regulation of gene expression via chromosomal CpG island methylation"/>
    <property type="evidence" value="ECO:0007669"/>
    <property type="project" value="TreeGrafter"/>
</dbReference>
<evidence type="ECO:0000313" key="6">
    <source>
        <dbReference type="Proteomes" id="UP000016924"/>
    </source>
</evidence>
<dbReference type="GO" id="GO:0005634">
    <property type="term" value="C:nucleus"/>
    <property type="evidence" value="ECO:0007669"/>
    <property type="project" value="UniProtKB-SubCell"/>
</dbReference>
<dbReference type="PANTHER" id="PTHR14140:SF27">
    <property type="entry name" value="OS04G0289800 PROTEIN"/>
    <property type="match status" value="1"/>
</dbReference>
<dbReference type="InterPro" id="IPR015947">
    <property type="entry name" value="PUA-like_sf"/>
</dbReference>
<gene>
    <name evidence="5" type="ORF">W97_09089</name>
</gene>
<evidence type="ECO:0000256" key="3">
    <source>
        <dbReference type="SAM" id="MobiDB-lite"/>
    </source>
</evidence>
<sequence length="476" mass="52877">MVKQFSLSNPAYKKAYDEAVAQCKELNAKKRAEKAAAEKAQAPDKMPPPPEPIARAERETSPPDSVLGDDVPSSPVVAKTSLKRTKEPSDDLTSPTLSSRVTSPEASSPPASTVLGLPRIRKRSKKTQDSNANAASASPEPAAPSYAGWQIERDPPAWYNSFTRSQLSSATIDRDILVKLQRLKDLIRDFKESRGNDNALLVQIRQELHEAEVRYKVTDLLVRKSRLLFLDEGLPVLFFSESVTLVPWDVRADAEELYNKWALRDFDNDVMRGIDMTHPKAKSGQRNADRIMKDYPRIRANFYGNGHLINGQWWPTQLCTVRDGAHGAAQGGIYGTEGGGAFSVVLSGGNHYGDRDEGDEVWYAGTDGADGKATANTSYMLASVGPRGTKEPVRVLRSHNLPQSNRFRPQRGFRYDGLYDVVDSQCTDVEKQIYRFHLVRRQGQAPIRYQGVEARPTPEEIEAYDKIRSALAGLGF</sequence>
<protein>
    <recommendedName>
        <fullName evidence="4">YDG domain-containing protein</fullName>
    </recommendedName>
</protein>
<keyword evidence="1 2" id="KW-0539">Nucleus</keyword>
<dbReference type="InterPro" id="IPR003105">
    <property type="entry name" value="SRA_YDG"/>
</dbReference>
<dbReference type="Gene3D" id="2.30.280.10">
    <property type="entry name" value="SRA-YDG"/>
    <property type="match status" value="1"/>
</dbReference>
<dbReference type="OrthoDB" id="2270193at2759"/>
<dbReference type="SUPFAM" id="SSF88697">
    <property type="entry name" value="PUA domain-like"/>
    <property type="match status" value="1"/>
</dbReference>